<dbReference type="EMBL" id="CP076134">
    <property type="protein sequence ID" value="QWG12828.1"/>
    <property type="molecule type" value="Genomic_DNA"/>
</dbReference>
<dbReference type="Proteomes" id="UP000680839">
    <property type="component" value="Chromosome"/>
</dbReference>
<proteinExistence type="predicted"/>
<feature type="domain" description="YjiS-like" evidence="1">
    <location>
        <begin position="22"/>
        <end position="56"/>
    </location>
</feature>
<evidence type="ECO:0000259" key="1">
    <source>
        <dbReference type="Pfam" id="PF06568"/>
    </source>
</evidence>
<name>A0A975NCY8_9BRAD</name>
<dbReference type="RefSeq" id="WP_215621602.1">
    <property type="nucleotide sequence ID" value="NZ_CP076134.1"/>
</dbReference>
<dbReference type="Pfam" id="PF06568">
    <property type="entry name" value="YjiS-like"/>
    <property type="match status" value="1"/>
</dbReference>
<evidence type="ECO:0000313" key="3">
    <source>
        <dbReference type="Proteomes" id="UP000680839"/>
    </source>
</evidence>
<dbReference type="InterPro" id="IPR009506">
    <property type="entry name" value="YjiS-like"/>
</dbReference>
<gene>
    <name evidence="2" type="ORF">KMZ29_24595</name>
</gene>
<evidence type="ECO:0000313" key="2">
    <source>
        <dbReference type="EMBL" id="QWG12828.1"/>
    </source>
</evidence>
<accession>A0A975NCY8</accession>
<dbReference type="AlphaFoldDB" id="A0A975NCY8"/>
<organism evidence="2 3">
    <name type="scientific">Bradyrhizobium sediminis</name>
    <dbReference type="NCBI Taxonomy" id="2840469"/>
    <lineage>
        <taxon>Bacteria</taxon>
        <taxon>Pseudomonadati</taxon>
        <taxon>Pseudomonadota</taxon>
        <taxon>Alphaproteobacteria</taxon>
        <taxon>Hyphomicrobiales</taxon>
        <taxon>Nitrobacteraceae</taxon>
        <taxon>Bradyrhizobium</taxon>
    </lineage>
</organism>
<reference evidence="2" key="1">
    <citation type="submission" date="2021-06" db="EMBL/GenBank/DDBJ databases">
        <title>Bradyrhizobium sp. S2-20-1 Genome sequencing.</title>
        <authorList>
            <person name="Jin L."/>
        </authorList>
    </citation>
    <scope>NUCLEOTIDE SEQUENCE</scope>
    <source>
        <strain evidence="2">S2-20-1</strain>
    </source>
</reference>
<protein>
    <submittedName>
        <fullName evidence="2">DUF1127 domain-containing protein</fullName>
    </submittedName>
</protein>
<sequence>MSTLTHESMINNHQSGGFAGVVDTFRVWRKRQHDRRQLAELTSRDLHDIGLSWSDIVHEAEKPFWRA</sequence>